<dbReference type="PANTHER" id="PTHR13510:SF44">
    <property type="entry name" value="RABENOSYN-5"/>
    <property type="match status" value="1"/>
</dbReference>
<dbReference type="Gene3D" id="3.30.530.20">
    <property type="match status" value="1"/>
</dbReference>
<accession>A0A8K1CTQ0</accession>
<proteinExistence type="predicted"/>
<reference evidence="2" key="1">
    <citation type="submission" date="2019-03" db="EMBL/GenBank/DDBJ databases">
        <title>Long read genome sequence of the mycoparasitic Pythium oligandrum ATCC 38472 isolated from sugarbeet rhizosphere.</title>
        <authorList>
            <person name="Gaulin E."/>
        </authorList>
    </citation>
    <scope>NUCLEOTIDE SEQUENCE</scope>
    <source>
        <strain evidence="2">ATCC 38472_TT</strain>
    </source>
</reference>
<dbReference type="Proteomes" id="UP000794436">
    <property type="component" value="Unassembled WGS sequence"/>
</dbReference>
<dbReference type="AlphaFoldDB" id="A0A8K1CTQ0"/>
<evidence type="ECO:0000313" key="3">
    <source>
        <dbReference type="Proteomes" id="UP000794436"/>
    </source>
</evidence>
<sequence length="761" mass="84693">MKRPVSSQSHSSREYLQNDAYLMELELELEASDNTLVQHEEAVMRASEHHNPFSASKLELFYQMSEQAVDTAMRFERARTQRAQNTDRRSAKLRTSKDGYQNNQLPRVNNAVNDRQWKLVKEHADIRVYRHAQRRGKSSTMMAQGMIRGSLAEIMDGLYAETTKEARVLYGLLSEKYVDAAVLHVDSYRTAQHPFQFSGVTWMGMESPRASAMCKDRDFLVFKKLGTLKDDQGEEVGYITLQSMDGMEATSKLSKSTLILPSSNFVRGYVSVAAFFRRLPNGLVSMFLHGDFNALGYLAMPLADSMFAELAFSIANAAHCGQAKSLAALLQSISANQLPSGGVAGNGHVSNLLPLLSDKMRDRCGVCCKTLWRVFSNPEFCRSCWTRTCGKCKVVLPVYCADYHRAHDEDASGCYRKGSRRIPKPCKETFCLKCVCSVLPNTIKMNAKLMKQTAKKKKRTKKSGSVGTDPSMMRHGLAHHGPSALSASRVSRSSDTISEQRARAQVLVQIPRRGGSRLSHLLDDHSSISVLSSAESDKHKHLRLSLTKAPKHLQKAQQQARQPLSMFETLENFQLNQLSVAATGRYQPPSEHHEVASTAMMSFKSANSFASSENLLGAHRNTPLRVDLTPRKRRRQNKNATPPRRGPNAKVLSPAKKYDDAYYNKVLQRFLQRRRTMSGGIHSAAGSSSMSMYDLLERDMTIKSGVSDVGASSAAIDTFDTNRSINASFLDRPLTPSGISISSFSSTASSDLVAHKYVKMK</sequence>
<keyword evidence="3" id="KW-1185">Reference proteome</keyword>
<dbReference type="InterPro" id="IPR052727">
    <property type="entry name" value="Rab4/Rab5_effector"/>
</dbReference>
<comment type="caution">
    <text evidence="2">The sequence shown here is derived from an EMBL/GenBank/DDBJ whole genome shotgun (WGS) entry which is preliminary data.</text>
</comment>
<evidence type="ECO:0000256" key="1">
    <source>
        <dbReference type="SAM" id="MobiDB-lite"/>
    </source>
</evidence>
<feature type="compositionally biased region" description="Basic residues" evidence="1">
    <location>
        <begin position="453"/>
        <end position="462"/>
    </location>
</feature>
<dbReference type="PANTHER" id="PTHR13510">
    <property type="entry name" value="FYVE-FINGER-CONTAINING RAB5 EFFECTOR PROTEIN RABENOSYN-5-RELATED"/>
    <property type="match status" value="1"/>
</dbReference>
<evidence type="ECO:0000313" key="2">
    <source>
        <dbReference type="EMBL" id="TMW69757.1"/>
    </source>
</evidence>
<feature type="region of interest" description="Disordered" evidence="1">
    <location>
        <begin position="614"/>
        <end position="652"/>
    </location>
</feature>
<dbReference type="InterPro" id="IPR023393">
    <property type="entry name" value="START-like_dom_sf"/>
</dbReference>
<protein>
    <submittedName>
        <fullName evidence="2">Uncharacterized protein</fullName>
    </submittedName>
</protein>
<name>A0A8K1CTQ0_PYTOL</name>
<organism evidence="2 3">
    <name type="scientific">Pythium oligandrum</name>
    <name type="common">Mycoparasitic fungus</name>
    <dbReference type="NCBI Taxonomy" id="41045"/>
    <lineage>
        <taxon>Eukaryota</taxon>
        <taxon>Sar</taxon>
        <taxon>Stramenopiles</taxon>
        <taxon>Oomycota</taxon>
        <taxon>Peronosporomycetes</taxon>
        <taxon>Pythiales</taxon>
        <taxon>Pythiaceae</taxon>
        <taxon>Pythium</taxon>
    </lineage>
</organism>
<dbReference type="OrthoDB" id="60711at2759"/>
<feature type="region of interest" description="Disordered" evidence="1">
    <location>
        <begin position="451"/>
        <end position="489"/>
    </location>
</feature>
<gene>
    <name evidence="2" type="ORF">Poli38472_001913</name>
</gene>
<dbReference type="EMBL" id="SPLM01000001">
    <property type="protein sequence ID" value="TMW69757.1"/>
    <property type="molecule type" value="Genomic_DNA"/>
</dbReference>